<protein>
    <submittedName>
        <fullName evidence="4">Phage shock protein A</fullName>
    </submittedName>
</protein>
<comment type="similarity">
    <text evidence="1">Belongs to the PspA/Vipp/IM30 family.</text>
</comment>
<dbReference type="GO" id="GO:0005829">
    <property type="term" value="C:cytosol"/>
    <property type="evidence" value="ECO:0007669"/>
    <property type="project" value="TreeGrafter"/>
</dbReference>
<sequence length="371" mass="40731">MKSANYKLILDESGRNDLADTFRAYAGIRDILDAHTPSNRADTFELQRLAYEQIRLQTGLPARLVTNGIREYAAGSWSADRLPLDEKLMSFKGVDTLSLASLHGRVLAGFLVTGYSDIPEKISLSHLIRQDGTYSLSVPLSREMQNKEIDAMQTESISGRVSRLAAGLVTTVIESLEQKAPEAVAEQAIREIDKAADELKSGLAALIAERKRYAMQRDDLLEEHTALEANILVALRSGREDLARAGVGRQDDINAQVASIDKLIDDVDIRIADSRAALNAAAAARRDAEERVKIARRANQHRAQGRPTPAGIRHPSPEDRIAAALSAVGRLTELPAGVSRSDDLAELEAFGRDRRIDDRLAALRDQIKDKE</sequence>
<feature type="coiled-coil region" evidence="2">
    <location>
        <begin position="203"/>
        <end position="230"/>
    </location>
</feature>
<dbReference type="KEGG" id="aak:AA2016_1529"/>
<name>A0AAC8YN18_AMIAI</name>
<keyword evidence="2" id="KW-0175">Coiled coil</keyword>
<dbReference type="AlphaFoldDB" id="A0AAC8YN18"/>
<evidence type="ECO:0000256" key="1">
    <source>
        <dbReference type="ARBA" id="ARBA00043985"/>
    </source>
</evidence>
<proteinExistence type="inferred from homology"/>
<reference evidence="3 5" key="1">
    <citation type="submission" date="2016-03" db="EMBL/GenBank/DDBJ databases">
        <title>Complete genome of Aminobacter aminovorans KCTC 2477.</title>
        <authorList>
            <person name="Kim K.M."/>
        </authorList>
    </citation>
    <scope>NUCLEOTIDE SEQUENCE [LARGE SCALE GENOMIC DNA]</scope>
    <source>
        <strain evidence="3 5">KCTC 2477</strain>
    </source>
</reference>
<dbReference type="EMBL" id="CP015005">
    <property type="protein sequence ID" value="AMS40461.1"/>
    <property type="molecule type" value="Genomic_DNA"/>
</dbReference>
<accession>A0AAC8YN18</accession>
<evidence type="ECO:0000313" key="4">
    <source>
        <dbReference type="EMBL" id="MBB3710303.1"/>
    </source>
</evidence>
<organism evidence="3 5">
    <name type="scientific">Aminobacter aminovorans</name>
    <name type="common">Chelatobacter heintzii</name>
    <dbReference type="NCBI Taxonomy" id="83263"/>
    <lineage>
        <taxon>Bacteria</taxon>
        <taxon>Pseudomonadati</taxon>
        <taxon>Pseudomonadota</taxon>
        <taxon>Alphaproteobacteria</taxon>
        <taxon>Hyphomicrobiales</taxon>
        <taxon>Phyllobacteriaceae</taxon>
        <taxon>Aminobacter</taxon>
    </lineage>
</organism>
<dbReference type="Pfam" id="PF04012">
    <property type="entry name" value="PspA_IM30"/>
    <property type="match status" value="1"/>
</dbReference>
<dbReference type="InterPro" id="IPR007157">
    <property type="entry name" value="PspA_VIPP1"/>
</dbReference>
<evidence type="ECO:0000256" key="2">
    <source>
        <dbReference type="SAM" id="Coils"/>
    </source>
</evidence>
<dbReference type="GO" id="GO:0009271">
    <property type="term" value="P:phage shock"/>
    <property type="evidence" value="ECO:0007669"/>
    <property type="project" value="TreeGrafter"/>
</dbReference>
<evidence type="ECO:0000313" key="6">
    <source>
        <dbReference type="Proteomes" id="UP000577697"/>
    </source>
</evidence>
<evidence type="ECO:0000313" key="5">
    <source>
        <dbReference type="Proteomes" id="UP000075755"/>
    </source>
</evidence>
<dbReference type="RefSeq" id="WP_067957134.1">
    <property type="nucleotide sequence ID" value="NZ_CP015005.1"/>
</dbReference>
<dbReference type="PANTHER" id="PTHR31088">
    <property type="entry name" value="MEMBRANE-ASSOCIATED PROTEIN VIPP1, CHLOROPLASTIC"/>
    <property type="match status" value="1"/>
</dbReference>
<gene>
    <name evidence="3" type="ORF">AA2016_1529</name>
    <name evidence="4" type="ORF">FHS67_006667</name>
</gene>
<reference evidence="4 6" key="2">
    <citation type="submission" date="2020-08" db="EMBL/GenBank/DDBJ databases">
        <title>Genomic Encyclopedia of Type Strains, Phase IV (KMG-IV): sequencing the most valuable type-strain genomes for metagenomic binning, comparative biology and taxonomic classification.</title>
        <authorList>
            <person name="Goeker M."/>
        </authorList>
    </citation>
    <scope>NUCLEOTIDE SEQUENCE [LARGE SCALE GENOMIC DNA]</scope>
    <source>
        <strain evidence="4 6">DSM 10368</strain>
    </source>
</reference>
<dbReference type="Proteomes" id="UP000577697">
    <property type="component" value="Unassembled WGS sequence"/>
</dbReference>
<dbReference type="PANTHER" id="PTHR31088:SF6">
    <property type="entry name" value="PHAGE SHOCK PROTEIN A"/>
    <property type="match status" value="1"/>
</dbReference>
<dbReference type="EMBL" id="JACICB010000050">
    <property type="protein sequence ID" value="MBB3710303.1"/>
    <property type="molecule type" value="Genomic_DNA"/>
</dbReference>
<dbReference type="Proteomes" id="UP000075755">
    <property type="component" value="Chromosome"/>
</dbReference>
<feature type="coiled-coil region" evidence="2">
    <location>
        <begin position="271"/>
        <end position="298"/>
    </location>
</feature>
<keyword evidence="6" id="KW-1185">Reference proteome</keyword>
<evidence type="ECO:0000313" key="3">
    <source>
        <dbReference type="EMBL" id="AMS40461.1"/>
    </source>
</evidence>